<evidence type="ECO:0000256" key="2">
    <source>
        <dbReference type="ARBA" id="ARBA00009904"/>
    </source>
</evidence>
<feature type="transmembrane region" description="Helical" evidence="9">
    <location>
        <begin position="648"/>
        <end position="667"/>
    </location>
</feature>
<feature type="region of interest" description="Disordered" evidence="11">
    <location>
        <begin position="708"/>
        <end position="736"/>
    </location>
</feature>
<evidence type="ECO:0000313" key="12">
    <source>
        <dbReference type="EMBL" id="PSC76141.1"/>
    </source>
</evidence>
<evidence type="ECO:0000256" key="10">
    <source>
        <dbReference type="SAM" id="Coils"/>
    </source>
</evidence>
<feature type="transmembrane region" description="Helical" evidence="9">
    <location>
        <begin position="414"/>
        <end position="438"/>
    </location>
</feature>
<keyword evidence="10" id="KW-0175">Coiled coil</keyword>
<keyword evidence="7 9" id="KW-0406">Ion transport</keyword>
<comment type="function">
    <text evidence="9">Essential component of the vacuolar proton pump (V-ATPase), a multimeric enzyme that catalyzes the translocation of protons across the membranes. Required for assembly and activity of the V-ATPase.</text>
</comment>
<gene>
    <name evidence="12" type="primary">g843</name>
    <name evidence="12" type="ORF">C2E20_0843</name>
</gene>
<evidence type="ECO:0000256" key="11">
    <source>
        <dbReference type="SAM" id="MobiDB-lite"/>
    </source>
</evidence>
<dbReference type="Proteomes" id="UP000239649">
    <property type="component" value="Unassembled WGS sequence"/>
</dbReference>
<reference evidence="12 13" key="1">
    <citation type="journal article" date="2018" name="Plant J.">
        <title>Genome sequences of Chlorella sorokiniana UTEX 1602 and Micractinium conductrix SAG 241.80: implications to maltose excretion by a green alga.</title>
        <authorList>
            <person name="Arriola M.B."/>
            <person name="Velmurugan N."/>
            <person name="Zhang Y."/>
            <person name="Plunkett M.H."/>
            <person name="Hondzo H."/>
            <person name="Barney B.M."/>
        </authorList>
    </citation>
    <scope>NUCLEOTIDE SEQUENCE [LARGE SCALE GENOMIC DNA]</scope>
    <source>
        <strain evidence="12 13">SAG 241.80</strain>
    </source>
</reference>
<evidence type="ECO:0000256" key="9">
    <source>
        <dbReference type="RuleBase" id="RU361189"/>
    </source>
</evidence>
<comment type="caution">
    <text evidence="12">The sequence shown here is derived from an EMBL/GenBank/DDBJ whole genome shotgun (WGS) entry which is preliminary data.</text>
</comment>
<keyword evidence="6 9" id="KW-1133">Transmembrane helix</keyword>
<comment type="subcellular location">
    <subcellularLocation>
        <location evidence="1">Membrane</location>
        <topology evidence="1">Multi-pass membrane protein</topology>
    </subcellularLocation>
</comment>
<sequence length="865" mass="96018">MELFRSEEMQLCQLMIPAEAAHDTITALGEVGMLQFKDLNAERTAFQRTYANQIKRCDEMARQLRFFTTEVEKAGILVAPRLSSEQGAMDFDALEHKLAQLESELLELNGNSDRLHRSHNELLELQLVLERAGTFFDDARSSADRAQRESATASYVDSARTPDIGAPLLESAQAFEPKSVQLGFAAGTIPVEKLAAFERLLFRATRGNMFLKHTPVGSVADPASGERVEKSVFVVFFAGERARQKVLKICEAFSANRYPFPEDLTRQRQMNAEVNSRLRELHTTLEAGDRLREGVLQAIALTLDAWSIQVRREKGIYHTLNKLSVDVTRKVLVAEAWVPLAARARVQDALRTAAARASSAVGTVFQPVVTYEPPPTFHQTSKTTAAFQGIVDAYGIARYREANPGVFTIITFPFLFAVMFGDIGHGILMLMFALLLVLREKKLMKHDLGDILGMMFGGRYIILLMSIFSIFTGLIYNEMFSVVTTWFGNTRFACATDASLTDPVQIMMDRDSCPSAFITGLEMTTRGQPFAFGVDPAWHGTRTELSYLNSLKMKMSILLGVAQMNAGIILSYFNQRYYSDMLSTVCEFIPQMIFLNGLFGYLCILIVMKWATGSTADLYHTLIYMFLNPGDVDCGGKCPENKMFAGQAGLQVFLLIICFISVPCMLLPKPLILKKRHEKRSQASASYGLLSPDDNAFRFQRFTDEESVSGGELGTAGHTRAPAHGANGGGGGGGDHGHGDGEFDFGEVMVHQMIHTIEFVLGAVSNTASYLRLWALSLAHSQLSSVFYDRLLMGSIRGGGSPIAIFVAFFVFTCATLGVLMVMESLSAFLHAMRLHWVEFQNKFYHGDGYQFTPFSFETIDKEPL</sequence>
<evidence type="ECO:0000313" key="13">
    <source>
        <dbReference type="Proteomes" id="UP000239649"/>
    </source>
</evidence>
<protein>
    <recommendedName>
        <fullName evidence="9">V-type proton ATPase subunit a</fullName>
    </recommendedName>
</protein>
<dbReference type="AlphaFoldDB" id="A0A2P6VPY5"/>
<dbReference type="GO" id="GO:0051117">
    <property type="term" value="F:ATPase binding"/>
    <property type="evidence" value="ECO:0007669"/>
    <property type="project" value="TreeGrafter"/>
</dbReference>
<evidence type="ECO:0000256" key="1">
    <source>
        <dbReference type="ARBA" id="ARBA00004141"/>
    </source>
</evidence>
<comment type="similarity">
    <text evidence="2 9">Belongs to the V-ATPase 116 kDa subunit family.</text>
</comment>
<feature type="coiled-coil region" evidence="10">
    <location>
        <begin position="91"/>
        <end position="118"/>
    </location>
</feature>
<keyword evidence="5 9" id="KW-0375">Hydrogen ion transport</keyword>
<keyword evidence="13" id="KW-1185">Reference proteome</keyword>
<dbReference type="PANTHER" id="PTHR11629:SF63">
    <property type="entry name" value="V-TYPE PROTON ATPASE SUBUNIT A"/>
    <property type="match status" value="1"/>
</dbReference>
<dbReference type="Pfam" id="PF01496">
    <property type="entry name" value="V_ATPase_I"/>
    <property type="match status" value="1"/>
</dbReference>
<evidence type="ECO:0000256" key="6">
    <source>
        <dbReference type="ARBA" id="ARBA00022989"/>
    </source>
</evidence>
<dbReference type="GO" id="GO:0046961">
    <property type="term" value="F:proton-transporting ATPase activity, rotational mechanism"/>
    <property type="evidence" value="ECO:0007669"/>
    <property type="project" value="InterPro"/>
</dbReference>
<dbReference type="InterPro" id="IPR002490">
    <property type="entry name" value="V-ATPase_116kDa_su"/>
</dbReference>
<dbReference type="EMBL" id="LHPF02000001">
    <property type="protein sequence ID" value="PSC76141.1"/>
    <property type="molecule type" value="Genomic_DNA"/>
</dbReference>
<organism evidence="12 13">
    <name type="scientific">Micractinium conductrix</name>
    <dbReference type="NCBI Taxonomy" id="554055"/>
    <lineage>
        <taxon>Eukaryota</taxon>
        <taxon>Viridiplantae</taxon>
        <taxon>Chlorophyta</taxon>
        <taxon>core chlorophytes</taxon>
        <taxon>Trebouxiophyceae</taxon>
        <taxon>Chlorellales</taxon>
        <taxon>Chlorellaceae</taxon>
        <taxon>Chlorella clade</taxon>
        <taxon>Micractinium</taxon>
    </lineage>
</organism>
<dbReference type="OrthoDB" id="10264220at2759"/>
<dbReference type="GO" id="GO:0000220">
    <property type="term" value="C:vacuolar proton-transporting V-type ATPase, V0 domain"/>
    <property type="evidence" value="ECO:0007669"/>
    <property type="project" value="InterPro"/>
</dbReference>
<evidence type="ECO:0000256" key="7">
    <source>
        <dbReference type="ARBA" id="ARBA00023065"/>
    </source>
</evidence>
<feature type="transmembrane region" description="Helical" evidence="9">
    <location>
        <begin position="555"/>
        <end position="573"/>
    </location>
</feature>
<evidence type="ECO:0000256" key="4">
    <source>
        <dbReference type="ARBA" id="ARBA00022692"/>
    </source>
</evidence>
<keyword evidence="4 9" id="KW-0812">Transmembrane</keyword>
<dbReference type="PANTHER" id="PTHR11629">
    <property type="entry name" value="VACUOLAR PROTON ATPASES"/>
    <property type="match status" value="1"/>
</dbReference>
<feature type="transmembrane region" description="Helical" evidence="9">
    <location>
        <begin position="803"/>
        <end position="823"/>
    </location>
</feature>
<keyword evidence="3 9" id="KW-0813">Transport</keyword>
<dbReference type="STRING" id="554055.A0A2P6VPY5"/>
<dbReference type="InterPro" id="IPR026028">
    <property type="entry name" value="V-type_ATPase_116kDa_su_euka"/>
</dbReference>
<dbReference type="GO" id="GO:0007035">
    <property type="term" value="P:vacuolar acidification"/>
    <property type="evidence" value="ECO:0007669"/>
    <property type="project" value="TreeGrafter"/>
</dbReference>
<accession>A0A2P6VPY5</accession>
<keyword evidence="8 9" id="KW-0472">Membrane</keyword>
<feature type="transmembrane region" description="Helical" evidence="9">
    <location>
        <begin position="459"/>
        <end position="476"/>
    </location>
</feature>
<proteinExistence type="inferred from homology"/>
<evidence type="ECO:0000256" key="5">
    <source>
        <dbReference type="ARBA" id="ARBA00022781"/>
    </source>
</evidence>
<feature type="transmembrane region" description="Helical" evidence="9">
    <location>
        <begin position="593"/>
        <end position="612"/>
    </location>
</feature>
<dbReference type="PIRSF" id="PIRSF001293">
    <property type="entry name" value="ATP6V0A1"/>
    <property type="match status" value="1"/>
</dbReference>
<evidence type="ECO:0000256" key="3">
    <source>
        <dbReference type="ARBA" id="ARBA00022448"/>
    </source>
</evidence>
<evidence type="ECO:0000256" key="8">
    <source>
        <dbReference type="ARBA" id="ARBA00023136"/>
    </source>
</evidence>
<name>A0A2P6VPY5_9CHLO</name>